<reference evidence="1 2" key="1">
    <citation type="submission" date="2021-11" db="EMBL/GenBank/DDBJ databases">
        <authorList>
            <person name="Oh E.-T."/>
            <person name="Kim S.-B."/>
        </authorList>
    </citation>
    <scope>NUCLEOTIDE SEQUENCE [LARGE SCALE GENOMIC DNA]</scope>
    <source>
        <strain evidence="1 2">MMS20-SJTN17</strain>
    </source>
</reference>
<comment type="caution">
    <text evidence="1">The sequence shown here is derived from an EMBL/GenBank/DDBJ whole genome shotgun (WGS) entry which is preliminary data.</text>
</comment>
<organism evidence="1 2">
    <name type="scientific">Paraburkholderia translucens</name>
    <dbReference type="NCBI Taxonomy" id="2886945"/>
    <lineage>
        <taxon>Bacteria</taxon>
        <taxon>Pseudomonadati</taxon>
        <taxon>Pseudomonadota</taxon>
        <taxon>Betaproteobacteria</taxon>
        <taxon>Burkholderiales</taxon>
        <taxon>Burkholderiaceae</taxon>
        <taxon>Paraburkholderia</taxon>
    </lineage>
</organism>
<dbReference type="EMBL" id="JAJITC010000003">
    <property type="protein sequence ID" value="MCC8401409.1"/>
    <property type="molecule type" value="Genomic_DNA"/>
</dbReference>
<dbReference type="RefSeq" id="WP_230560313.1">
    <property type="nucleotide sequence ID" value="NZ_JAJITC010000003.1"/>
</dbReference>
<dbReference type="Proteomes" id="UP001430614">
    <property type="component" value="Unassembled WGS sequence"/>
</dbReference>
<proteinExistence type="predicted"/>
<protein>
    <submittedName>
        <fullName evidence="1">Uncharacterized protein</fullName>
    </submittedName>
</protein>
<accession>A0ABS8K9K8</accession>
<name>A0ABS8K9K8_9BURK</name>
<sequence length="74" mass="7866">MNIAAIEARTSPRQGTCVTAVWTRRGVNVVFAASVAALEAWLRAPVQPVLDAYLGTVLARASSISVAIFRHLSS</sequence>
<evidence type="ECO:0000313" key="2">
    <source>
        <dbReference type="Proteomes" id="UP001430614"/>
    </source>
</evidence>
<gene>
    <name evidence="1" type="ORF">LJ655_05785</name>
</gene>
<keyword evidence="2" id="KW-1185">Reference proteome</keyword>
<evidence type="ECO:0000313" key="1">
    <source>
        <dbReference type="EMBL" id="MCC8401409.1"/>
    </source>
</evidence>